<feature type="transmembrane region" description="Helical" evidence="1">
    <location>
        <begin position="900"/>
        <end position="920"/>
    </location>
</feature>
<dbReference type="EMBL" id="JAJOMB010000018">
    <property type="protein sequence ID" value="MCD5314829.1"/>
    <property type="molecule type" value="Genomic_DNA"/>
</dbReference>
<reference evidence="2" key="1">
    <citation type="submission" date="2021-11" db="EMBL/GenBank/DDBJ databases">
        <title>Streptomyces corallinus and Kineosporia corallina sp. nov., two new coral-derived marine actinobacteria.</title>
        <authorList>
            <person name="Buangrab K."/>
            <person name="Sutthacheep M."/>
            <person name="Yeemin T."/>
            <person name="Harunari E."/>
            <person name="Igarashi Y."/>
            <person name="Sripreechasak P."/>
            <person name="Kanchanasin P."/>
            <person name="Tanasupawat S."/>
            <person name="Phongsopitanun W."/>
        </authorList>
    </citation>
    <scope>NUCLEOTIDE SEQUENCE</scope>
    <source>
        <strain evidence="2">JCM 31032</strain>
    </source>
</reference>
<feature type="transmembrane region" description="Helical" evidence="1">
    <location>
        <begin position="926"/>
        <end position="951"/>
    </location>
</feature>
<feature type="transmembrane region" description="Helical" evidence="1">
    <location>
        <begin position="36"/>
        <end position="56"/>
    </location>
</feature>
<evidence type="ECO:0000313" key="2">
    <source>
        <dbReference type="EMBL" id="MCD5314829.1"/>
    </source>
</evidence>
<dbReference type="AlphaFoldDB" id="A0A9X1SWK0"/>
<feature type="transmembrane region" description="Helical" evidence="1">
    <location>
        <begin position="544"/>
        <end position="561"/>
    </location>
</feature>
<dbReference type="Proteomes" id="UP001138997">
    <property type="component" value="Unassembled WGS sequence"/>
</dbReference>
<dbReference type="InterPro" id="IPR001036">
    <property type="entry name" value="Acrflvin-R"/>
</dbReference>
<dbReference type="SUPFAM" id="SSF82714">
    <property type="entry name" value="Multidrug efflux transporter AcrB TolC docking domain, DN and DC subdomains"/>
    <property type="match status" value="2"/>
</dbReference>
<evidence type="ECO:0000256" key="1">
    <source>
        <dbReference type="SAM" id="Phobius"/>
    </source>
</evidence>
<dbReference type="GO" id="GO:0042910">
    <property type="term" value="F:xenobiotic transmembrane transporter activity"/>
    <property type="evidence" value="ECO:0007669"/>
    <property type="project" value="TreeGrafter"/>
</dbReference>
<feature type="transmembrane region" description="Helical" evidence="1">
    <location>
        <begin position="874"/>
        <end position="893"/>
    </location>
</feature>
<accession>A0A9X1SWK0</accession>
<proteinExistence type="predicted"/>
<dbReference type="PANTHER" id="PTHR32063:SF0">
    <property type="entry name" value="SWARMING MOTILITY PROTEIN SWRC"/>
    <property type="match status" value="1"/>
</dbReference>
<keyword evidence="1" id="KW-0812">Transmembrane</keyword>
<evidence type="ECO:0000313" key="3">
    <source>
        <dbReference type="Proteomes" id="UP001138997"/>
    </source>
</evidence>
<dbReference type="Gene3D" id="3.30.70.1440">
    <property type="entry name" value="Multidrug efflux transporter AcrB pore domain"/>
    <property type="match status" value="1"/>
</dbReference>
<keyword evidence="3" id="KW-1185">Reference proteome</keyword>
<dbReference type="SUPFAM" id="SSF82693">
    <property type="entry name" value="Multidrug efflux transporter AcrB pore domain, PN1, PN2, PC1 and PC2 subdomains"/>
    <property type="match status" value="2"/>
</dbReference>
<sequence length="1051" mass="107762">MSRPALASIENVIPVWKVLENLAVIRLTQISLRNRAVIALLTLLVTVGGVISALSLKQELLPSFSAPQMSVLTTVPGASPEILDEEVAVPLSAALGRVDGVTGVTAVSSTSVSSIAISTDYGLDEAELTTDLEAAIESVRAGLPSGAEPELSAGSLDDMPVISLTVSSPDAPDVLSAKLADSVVPDLEAVEGTREVTISGGQSQELLISPDPAKLARAGLTSADITTALQSNGSPLPAGSVSSDGEQLAVTAGSVLSSVKQIENLPLIGANGTATLGDVATVEVQDAEATSITRTNGEKALSIGITATSDADVVALSDAVTELLPGLEADLGEGAAITVASDQGPYIAESIEHLAVEGGLGLLFAVVVILVFLFSARSTLVTAISIPMSILVTFVGLYLWGYSLNILTLGALTIAIGRVVDDSIVVIENIKRHLELGEDKLAAILGAVREVAAAVTASTLTTVLVFLPIALVGGMVGELFRPFSLTVTIAMLSSLLVSLTIVPVLAYWFLKVPQGPARPVSEEEPNRLQKAYLPLLKATLRRPLVVLLASIVLLGASLSLLPRLSVEFIGSTGENSVTATQSFDSSLSLEQVTEQVALTEKAVRAAEGVQDVLVTASLAGASGATGGGMPGPPGSGTSGDTTANFTITTDESEDVGTVQDAIQQQVDTLPAADEISLGADGGGLGSSTVDVVITANDEQSLDTAAALLIEALTDVPDTTDITNDRSADQPSVEVVVDRQAAAGHGLSEQAVTGMVAAAISPGAAGSVTIEGTQLAIYVDAGQDVSNLHRLETMQLMPGVALNDIAEVREVTTPASVSREDGSLVATVALTPAEGKLGDVQNAAQDRIDGVDLPDGVQVELGGASEQQSEAFSSLGLAMLIAVGLIFVLLVAILRSLLQPLILMVSIPFAAIGAIVLLFVTGTPLGVAALIGMLMLIGIVVTNAIVLMDLINQYRDRGMSVAQAVEEGAGRRVRPIVMTALATIFALLPMALGVTGGSGFISQALAVVVIGGLFSSTALTLLLVPALYELVERRRERKDDLPVVPEKEPVTV</sequence>
<organism evidence="2 3">
    <name type="scientific">Kineosporia babensis</name>
    <dbReference type="NCBI Taxonomy" id="499548"/>
    <lineage>
        <taxon>Bacteria</taxon>
        <taxon>Bacillati</taxon>
        <taxon>Actinomycetota</taxon>
        <taxon>Actinomycetes</taxon>
        <taxon>Kineosporiales</taxon>
        <taxon>Kineosporiaceae</taxon>
        <taxon>Kineosporia</taxon>
    </lineage>
</organism>
<feature type="transmembrane region" description="Helical" evidence="1">
    <location>
        <begin position="451"/>
        <end position="471"/>
    </location>
</feature>
<keyword evidence="1" id="KW-1133">Transmembrane helix</keyword>
<gene>
    <name evidence="2" type="ORF">LR394_28400</name>
</gene>
<comment type="caution">
    <text evidence="2">The sequence shown here is derived from an EMBL/GenBank/DDBJ whole genome shotgun (WGS) entry which is preliminary data.</text>
</comment>
<dbReference type="Gene3D" id="3.30.2090.10">
    <property type="entry name" value="Multidrug efflux transporter AcrB TolC docking domain, DN and DC subdomains"/>
    <property type="match status" value="2"/>
</dbReference>
<feature type="transmembrane region" description="Helical" evidence="1">
    <location>
        <begin position="354"/>
        <end position="373"/>
    </location>
</feature>
<feature type="transmembrane region" description="Helical" evidence="1">
    <location>
        <begin position="972"/>
        <end position="991"/>
    </location>
</feature>
<dbReference type="InterPro" id="IPR027463">
    <property type="entry name" value="AcrB_DN_DC_subdom"/>
</dbReference>
<dbReference type="GO" id="GO:0005886">
    <property type="term" value="C:plasma membrane"/>
    <property type="evidence" value="ECO:0007669"/>
    <property type="project" value="TreeGrafter"/>
</dbReference>
<protein>
    <submittedName>
        <fullName evidence="2">Efflux RND transporter permease subunit</fullName>
    </submittedName>
</protein>
<dbReference type="Gene3D" id="1.20.1640.10">
    <property type="entry name" value="Multidrug efflux transporter AcrB transmembrane domain"/>
    <property type="match status" value="2"/>
</dbReference>
<feature type="transmembrane region" description="Helical" evidence="1">
    <location>
        <begin position="406"/>
        <end position="430"/>
    </location>
</feature>
<feature type="transmembrane region" description="Helical" evidence="1">
    <location>
        <begin position="380"/>
        <end position="400"/>
    </location>
</feature>
<keyword evidence="1" id="KW-0472">Membrane</keyword>
<name>A0A9X1SWK0_9ACTN</name>
<dbReference type="PRINTS" id="PR00702">
    <property type="entry name" value="ACRIFLAVINRP"/>
</dbReference>
<dbReference type="Gene3D" id="3.30.70.1430">
    <property type="entry name" value="Multidrug efflux transporter AcrB pore domain"/>
    <property type="match status" value="2"/>
</dbReference>
<feature type="transmembrane region" description="Helical" evidence="1">
    <location>
        <begin position="1003"/>
        <end position="1027"/>
    </location>
</feature>
<dbReference type="PANTHER" id="PTHR32063">
    <property type="match status" value="1"/>
</dbReference>
<dbReference type="RefSeq" id="WP_231447633.1">
    <property type="nucleotide sequence ID" value="NZ_JAJOMB010000018.1"/>
</dbReference>
<dbReference type="Gene3D" id="3.30.70.1320">
    <property type="entry name" value="Multidrug efflux transporter AcrB pore domain like"/>
    <property type="match status" value="1"/>
</dbReference>
<feature type="transmembrane region" description="Helical" evidence="1">
    <location>
        <begin position="483"/>
        <end position="510"/>
    </location>
</feature>
<dbReference type="Pfam" id="PF00873">
    <property type="entry name" value="ACR_tran"/>
    <property type="match status" value="1"/>
</dbReference>
<dbReference type="SUPFAM" id="SSF82866">
    <property type="entry name" value="Multidrug efflux transporter AcrB transmembrane domain"/>
    <property type="match status" value="2"/>
</dbReference>